<evidence type="ECO:0000313" key="3">
    <source>
        <dbReference type="Proteomes" id="UP001642260"/>
    </source>
</evidence>
<feature type="signal peptide" evidence="1">
    <location>
        <begin position="1"/>
        <end position="21"/>
    </location>
</feature>
<reference evidence="2 3" key="1">
    <citation type="submission" date="2022-03" db="EMBL/GenBank/DDBJ databases">
        <authorList>
            <person name="Macdonald S."/>
            <person name="Ahmed S."/>
            <person name="Newling K."/>
        </authorList>
    </citation>
    <scope>NUCLEOTIDE SEQUENCE [LARGE SCALE GENOMIC DNA]</scope>
</reference>
<keyword evidence="3" id="KW-1185">Reference proteome</keyword>
<dbReference type="Proteomes" id="UP001642260">
    <property type="component" value="Unassembled WGS sequence"/>
</dbReference>
<sequence length="98" mass="11355">MRSLPCLLLFFSLFLFQEAFATTGKIWSRTEMVEMAGYGEQKLSYVIITGSLLCDTFTKPETLKEEEIPYQHRLHLDRQALTISKDQFHSGLQNHTLN</sequence>
<organism evidence="2 3">
    <name type="scientific">Eruca vesicaria subsp. sativa</name>
    <name type="common">Garden rocket</name>
    <name type="synonym">Eruca sativa</name>
    <dbReference type="NCBI Taxonomy" id="29727"/>
    <lineage>
        <taxon>Eukaryota</taxon>
        <taxon>Viridiplantae</taxon>
        <taxon>Streptophyta</taxon>
        <taxon>Embryophyta</taxon>
        <taxon>Tracheophyta</taxon>
        <taxon>Spermatophyta</taxon>
        <taxon>Magnoliopsida</taxon>
        <taxon>eudicotyledons</taxon>
        <taxon>Gunneridae</taxon>
        <taxon>Pentapetalae</taxon>
        <taxon>rosids</taxon>
        <taxon>malvids</taxon>
        <taxon>Brassicales</taxon>
        <taxon>Brassicaceae</taxon>
        <taxon>Brassiceae</taxon>
        <taxon>Eruca</taxon>
    </lineage>
</organism>
<evidence type="ECO:0000313" key="2">
    <source>
        <dbReference type="EMBL" id="CAH8306509.1"/>
    </source>
</evidence>
<feature type="chain" id="PRO_5044871902" evidence="1">
    <location>
        <begin position="22"/>
        <end position="98"/>
    </location>
</feature>
<proteinExistence type="predicted"/>
<comment type="caution">
    <text evidence="2">The sequence shown here is derived from an EMBL/GenBank/DDBJ whole genome shotgun (WGS) entry which is preliminary data.</text>
</comment>
<accession>A0ABC8J7C2</accession>
<keyword evidence="1" id="KW-0732">Signal</keyword>
<name>A0ABC8J7C2_ERUVS</name>
<protein>
    <submittedName>
        <fullName evidence="2">Uncharacterized protein</fullName>
    </submittedName>
</protein>
<evidence type="ECO:0000256" key="1">
    <source>
        <dbReference type="SAM" id="SignalP"/>
    </source>
</evidence>
<dbReference type="EMBL" id="CAKOAT010065489">
    <property type="protein sequence ID" value="CAH8306509.1"/>
    <property type="molecule type" value="Genomic_DNA"/>
</dbReference>
<dbReference type="AlphaFoldDB" id="A0ABC8J7C2"/>
<gene>
    <name evidence="2" type="ORF">ERUC_LOCUS4636</name>
</gene>